<keyword evidence="4" id="KW-1185">Reference proteome</keyword>
<dbReference type="Pfam" id="PF11776">
    <property type="entry name" value="RcnB"/>
    <property type="match status" value="1"/>
</dbReference>
<gene>
    <name evidence="3" type="ORF">AWB78_07479</name>
</gene>
<feature type="signal peptide" evidence="2">
    <location>
        <begin position="1"/>
        <end position="24"/>
    </location>
</feature>
<proteinExistence type="predicted"/>
<dbReference type="AlphaFoldDB" id="A0A158EG74"/>
<feature type="region of interest" description="Disordered" evidence="1">
    <location>
        <begin position="28"/>
        <end position="85"/>
    </location>
</feature>
<feature type="compositionally biased region" description="Basic and acidic residues" evidence="1">
    <location>
        <begin position="54"/>
        <end position="85"/>
    </location>
</feature>
<dbReference type="Proteomes" id="UP000071859">
    <property type="component" value="Unassembled WGS sequence"/>
</dbReference>
<evidence type="ECO:0000256" key="2">
    <source>
        <dbReference type="SAM" id="SignalP"/>
    </source>
</evidence>
<protein>
    <submittedName>
        <fullName evidence="3">Membrane protein</fullName>
    </submittedName>
</protein>
<dbReference type="Gene3D" id="3.10.450.160">
    <property type="entry name" value="inner membrane protein cigr"/>
    <property type="match status" value="1"/>
</dbReference>
<sequence length="138" mass="15054">MKKNRIVAALLCASMGFTAAAAFAQPVPGGPDAYHDMHRAPGNPGGPGHGPEMSGHDDRNDHNGPRPPEHVNNEPRHSEWRKGERLASDYRNRQYVVDDWRGQGLHQPPRGYQWVGVGADYLLVAVASGIIAQVVMSQ</sequence>
<evidence type="ECO:0000313" key="4">
    <source>
        <dbReference type="Proteomes" id="UP000071859"/>
    </source>
</evidence>
<reference evidence="3" key="1">
    <citation type="submission" date="2016-01" db="EMBL/GenBank/DDBJ databases">
        <authorList>
            <person name="Peeters C."/>
        </authorList>
    </citation>
    <scope>NUCLEOTIDE SEQUENCE</scope>
    <source>
        <strain evidence="3">LMG 29321</strain>
    </source>
</reference>
<feature type="chain" id="PRO_5007625148" evidence="2">
    <location>
        <begin position="25"/>
        <end position="138"/>
    </location>
</feature>
<name>A0A158EG74_9BURK</name>
<dbReference type="InterPro" id="IPR024572">
    <property type="entry name" value="RcnB"/>
</dbReference>
<dbReference type="OrthoDB" id="6687316at2"/>
<keyword evidence="2" id="KW-0732">Signal</keyword>
<dbReference type="RefSeq" id="WP_062611604.1">
    <property type="nucleotide sequence ID" value="NZ_FCOX02000080.1"/>
</dbReference>
<accession>A0A158EG74</accession>
<comment type="caution">
    <text evidence="3">The sequence shown here is derived from an EMBL/GenBank/DDBJ whole genome shotgun (WGS) entry which is preliminary data.</text>
</comment>
<dbReference type="EMBL" id="FCOX02000080">
    <property type="protein sequence ID" value="SAL05406.1"/>
    <property type="molecule type" value="Genomic_DNA"/>
</dbReference>
<evidence type="ECO:0000256" key="1">
    <source>
        <dbReference type="SAM" id="MobiDB-lite"/>
    </source>
</evidence>
<organism evidence="3 4">
    <name type="scientific">Caballeronia calidae</name>
    <dbReference type="NCBI Taxonomy" id="1777139"/>
    <lineage>
        <taxon>Bacteria</taxon>
        <taxon>Pseudomonadati</taxon>
        <taxon>Pseudomonadota</taxon>
        <taxon>Betaproteobacteria</taxon>
        <taxon>Burkholderiales</taxon>
        <taxon>Burkholderiaceae</taxon>
        <taxon>Caballeronia</taxon>
    </lineage>
</organism>
<evidence type="ECO:0000313" key="3">
    <source>
        <dbReference type="EMBL" id="SAL05406.1"/>
    </source>
</evidence>